<dbReference type="Proteomes" id="UP001065613">
    <property type="component" value="Chromosome"/>
</dbReference>
<dbReference type="GO" id="GO:0004930">
    <property type="term" value="F:G protein-coupled receptor activity"/>
    <property type="evidence" value="ECO:0007669"/>
    <property type="project" value="InterPro"/>
</dbReference>
<dbReference type="Pfam" id="PF00353">
    <property type="entry name" value="HemolysinCabind"/>
    <property type="match status" value="1"/>
</dbReference>
<keyword evidence="2" id="KW-0677">Repeat</keyword>
<organism evidence="5">
    <name type="scientific">Woronichinia naegeliana WA131</name>
    <dbReference type="NCBI Taxonomy" id="2824559"/>
    <lineage>
        <taxon>Bacteria</taxon>
        <taxon>Bacillati</taxon>
        <taxon>Cyanobacteriota</taxon>
        <taxon>Cyanophyceae</taxon>
        <taxon>Synechococcales</taxon>
        <taxon>Coelosphaeriaceae</taxon>
        <taxon>Woronichinia</taxon>
    </lineage>
</organism>
<gene>
    <name evidence="5" type="ORF">KA717_15240</name>
</gene>
<evidence type="ECO:0000256" key="3">
    <source>
        <dbReference type="ARBA" id="ARBA00022837"/>
    </source>
</evidence>
<dbReference type="Gene3D" id="2.150.10.10">
    <property type="entry name" value="Serralysin-like metalloprotease, C-terminal"/>
    <property type="match status" value="1"/>
</dbReference>
<evidence type="ECO:0000256" key="2">
    <source>
        <dbReference type="ARBA" id="ARBA00022737"/>
    </source>
</evidence>
<dbReference type="InterPro" id="IPR038081">
    <property type="entry name" value="CalX-like_sf"/>
</dbReference>
<feature type="domain" description="Calx-beta" evidence="4">
    <location>
        <begin position="76"/>
        <end position="184"/>
    </location>
</feature>
<dbReference type="InterPro" id="IPR026919">
    <property type="entry name" value="ADGRV1"/>
</dbReference>
<name>A0A977L3E8_9CYAN</name>
<dbReference type="GO" id="GO:0016020">
    <property type="term" value="C:membrane"/>
    <property type="evidence" value="ECO:0007669"/>
    <property type="project" value="InterPro"/>
</dbReference>
<dbReference type="AlphaFoldDB" id="A0A977L3E8"/>
<dbReference type="InterPro" id="IPR011049">
    <property type="entry name" value="Serralysin-like_metalloprot_C"/>
</dbReference>
<dbReference type="InterPro" id="IPR001343">
    <property type="entry name" value="Hemolysn_Ca-bd"/>
</dbReference>
<protein>
    <recommendedName>
        <fullName evidence="4">Calx-beta domain-containing protein</fullName>
    </recommendedName>
</protein>
<evidence type="ECO:0000313" key="5">
    <source>
        <dbReference type="EMBL" id="UXE64672.1"/>
    </source>
</evidence>
<dbReference type="PANTHER" id="PTHR46682">
    <property type="entry name" value="ADHESION G-PROTEIN COUPLED RECEPTOR V1"/>
    <property type="match status" value="1"/>
</dbReference>
<dbReference type="KEGG" id="wna:KA717_15240"/>
<dbReference type="SUPFAM" id="SSF141072">
    <property type="entry name" value="CalX-like"/>
    <property type="match status" value="4"/>
</dbReference>
<dbReference type="EMBL" id="CP073041">
    <property type="protein sequence ID" value="UXE64672.1"/>
    <property type="molecule type" value="Genomic_DNA"/>
</dbReference>
<dbReference type="Gene3D" id="2.60.40.2030">
    <property type="match status" value="4"/>
</dbReference>
<evidence type="ECO:0000256" key="1">
    <source>
        <dbReference type="ARBA" id="ARBA00022729"/>
    </source>
</evidence>
<keyword evidence="1" id="KW-0732">Signal</keyword>
<proteinExistence type="predicted"/>
<feature type="domain" description="Calx-beta" evidence="4">
    <location>
        <begin position="483"/>
        <end position="589"/>
    </location>
</feature>
<dbReference type="SUPFAM" id="SSF51120">
    <property type="entry name" value="beta-Roll"/>
    <property type="match status" value="1"/>
</dbReference>
<keyword evidence="3" id="KW-0106">Calcium</keyword>
<accession>A0A977L3E8</accession>
<dbReference type="Pfam" id="PF03160">
    <property type="entry name" value="Calx-beta"/>
    <property type="match status" value="4"/>
</dbReference>
<sequence length="888" mass="89418">MNAVNWAVTGSGTNPANTTDFVGGVLPTGTVSFAAGETSKIVTVNVQGDTTVEPDENFTVTLSAPTNGATITTATAIGTIQNDDVAVPTLAIAATSATQTEGNSGSKAFTFTVTRAVNTTGINAVNWAVTGSGTNPANTTDFVGGVLPTGTVSFAAGETSKVVTVNVQGDNTIEPDENFTVTLSAPTNGATITTAAAIGTIQNDDNPPTITLDADGNGITDGPADGTLIARYLFGFTRTTLTNGAIGTGATRTTPTDIQNYLQNGRTTMLDADGNGIADGPADGTLIARYLFGFTGTTLTNGAIGTGATRTNAAQIEAFLAPYRLVSGGSNKVAATGPTQNITATPSSSTVIPGGAVSIKANYSTSDNNTTLQSSFGFKLHYSSSKLNFVNFANPGVFSTGVTPTIGAPEADTLNEDNDASTDKAINVAWLNFGGVSWPNVAFPVTLYNANFTAASTFTTGVTNVNFSSTNASPGYTFQGTGAVITAGTATVPTLAIAATNATQTEGNSGSKAFTFTVTRAVNTTGINAVNWAVTESGASLANATDFAGGVLPTGTVSFAAGETSKVVTVNVQGDTTVEPNENFTVTLSSPTNGATITTATAVGTIQNDDGVTTPSITLASNYSGVSENGKTNLVYTFNRTGDTTSLLTVNFGVSGTAINGDDYVAYGGAFPTPTQGTITFAVGATTAQLALVTSGDTVKEINETIGLTLTSGTGYQIGTPTVVTTTILNDDGVLNQQGTTGSDVIEAGSTSTLSGKGGSDILIGSSASNILVGGAGNNTLTTGTGFDTVLFTTTTEGIDTITDFNVYQDLIQVSAVNFGGGLIAGESISAAQFSISLGSVTANTRFIFDKPTGKLFFDIDGSGSNSSVQFASLTANLGLTADNIFAA</sequence>
<evidence type="ECO:0000259" key="4">
    <source>
        <dbReference type="SMART" id="SM00237"/>
    </source>
</evidence>
<dbReference type="InterPro" id="IPR003644">
    <property type="entry name" value="Calx_beta"/>
</dbReference>
<dbReference type="GO" id="GO:0005509">
    <property type="term" value="F:calcium ion binding"/>
    <property type="evidence" value="ECO:0007669"/>
    <property type="project" value="InterPro"/>
</dbReference>
<reference evidence="5" key="1">
    <citation type="submission" date="2021-04" db="EMBL/GenBank/DDBJ databases">
        <title>Genome sequence of Woronichinia naegeliana from Washington state freshwater lake bloom.</title>
        <authorList>
            <person name="Dreher T.W."/>
        </authorList>
    </citation>
    <scope>NUCLEOTIDE SEQUENCE</scope>
    <source>
        <strain evidence="5">WA131</strain>
    </source>
</reference>
<dbReference type="PANTHER" id="PTHR46682:SF1">
    <property type="entry name" value="ADHESION G-PROTEIN COUPLED RECEPTOR V1"/>
    <property type="match status" value="1"/>
</dbReference>
<dbReference type="SMART" id="SM00237">
    <property type="entry name" value="Calx_beta"/>
    <property type="match status" value="2"/>
</dbReference>